<comment type="caution">
    <text evidence="5">The sequence shown here is derived from an EMBL/GenBank/DDBJ whole genome shotgun (WGS) entry which is preliminary data.</text>
</comment>
<comment type="subcellular location">
    <subcellularLocation>
        <location evidence="1">Cell outer membrane</location>
    </subcellularLocation>
</comment>
<evidence type="ECO:0000256" key="4">
    <source>
        <dbReference type="SAM" id="SignalP"/>
    </source>
</evidence>
<dbReference type="RefSeq" id="WP_163964125.1">
    <property type="nucleotide sequence ID" value="NZ_JAAGNX010000002.1"/>
</dbReference>
<proteinExistence type="predicted"/>
<dbReference type="EMBL" id="JAAGNX010000002">
    <property type="protein sequence ID" value="NDV62332.1"/>
    <property type="molecule type" value="Genomic_DNA"/>
</dbReference>
<dbReference type="Pfam" id="PF10082">
    <property type="entry name" value="BBP2_2"/>
    <property type="match status" value="1"/>
</dbReference>
<organism evidence="5 6">
    <name type="scientific">Oceanipulchritudo coccoides</name>
    <dbReference type="NCBI Taxonomy" id="2706888"/>
    <lineage>
        <taxon>Bacteria</taxon>
        <taxon>Pseudomonadati</taxon>
        <taxon>Verrucomicrobiota</taxon>
        <taxon>Opitutia</taxon>
        <taxon>Puniceicoccales</taxon>
        <taxon>Oceanipulchritudinaceae</taxon>
        <taxon>Oceanipulchritudo</taxon>
    </lineage>
</organism>
<dbReference type="GO" id="GO:0009279">
    <property type="term" value="C:cell outer membrane"/>
    <property type="evidence" value="ECO:0007669"/>
    <property type="project" value="UniProtKB-SubCell"/>
</dbReference>
<dbReference type="Gene3D" id="2.40.170.20">
    <property type="entry name" value="TonB-dependent receptor, beta-barrel domain"/>
    <property type="match status" value="1"/>
</dbReference>
<sequence>MKNQTKLLISLLLVSSSLHAFMRLGEGNIDLTLDVSTYYDSEIRGQDEGLDDLIFTASPGLQYSRQSRNFGIDASAGVTFVKYADNDQFDDENFFFDLSFTPGARMETSRFVISGDLILSNETRTEESVGNIVTVLTYGASGSVTYNPNSKYSLIGGVSYSREDPDSDLFSEKDQYGASLTLEVPVSETTNSRIGVSYGKTESDTSVTDNDTFTYFVGLSGNLLPKVSGSIDVGIQQQKLDSGKDEKSPYLSAGLQWSASERTQVALDASKSFGTTIDDRTSESLSFSVTGSHQLTRAWSVNVFAGYIEDDYSGPGPLDNRTDEETFVGAGTSYQLVEWGSIGLDIRYSDQSSSESTFEYDRLRVGINFSGQW</sequence>
<keyword evidence="6" id="KW-1185">Reference proteome</keyword>
<dbReference type="Proteomes" id="UP000478417">
    <property type="component" value="Unassembled WGS sequence"/>
</dbReference>
<gene>
    <name evidence="5" type="ORF">G0Q06_07720</name>
</gene>
<feature type="signal peptide" evidence="4">
    <location>
        <begin position="1"/>
        <end position="20"/>
    </location>
</feature>
<evidence type="ECO:0000313" key="5">
    <source>
        <dbReference type="EMBL" id="NDV62332.1"/>
    </source>
</evidence>
<dbReference type="InterPro" id="IPR018759">
    <property type="entry name" value="BBP2_2"/>
</dbReference>
<evidence type="ECO:0000256" key="1">
    <source>
        <dbReference type="ARBA" id="ARBA00004442"/>
    </source>
</evidence>
<accession>A0A6B2M1W6</accession>
<evidence type="ECO:0000256" key="2">
    <source>
        <dbReference type="ARBA" id="ARBA00023136"/>
    </source>
</evidence>
<keyword evidence="4" id="KW-0732">Signal</keyword>
<evidence type="ECO:0000313" key="6">
    <source>
        <dbReference type="Proteomes" id="UP000478417"/>
    </source>
</evidence>
<reference evidence="5 6" key="1">
    <citation type="submission" date="2020-02" db="EMBL/GenBank/DDBJ databases">
        <title>Albibacoteraceae fam. nov., the first described family within the subdivision 4 Verrucomicrobia.</title>
        <authorList>
            <person name="Xi F."/>
        </authorList>
    </citation>
    <scope>NUCLEOTIDE SEQUENCE [LARGE SCALE GENOMIC DNA]</scope>
    <source>
        <strain evidence="5 6">CK1056</strain>
    </source>
</reference>
<dbReference type="InterPro" id="IPR036942">
    <property type="entry name" value="Beta-barrel_TonB_sf"/>
</dbReference>
<protein>
    <submittedName>
        <fullName evidence="5">Outer membrane beta-barrel protein</fullName>
    </submittedName>
</protein>
<name>A0A6B2M1W6_9BACT</name>
<dbReference type="SUPFAM" id="SSF56935">
    <property type="entry name" value="Porins"/>
    <property type="match status" value="1"/>
</dbReference>
<evidence type="ECO:0000256" key="3">
    <source>
        <dbReference type="ARBA" id="ARBA00023237"/>
    </source>
</evidence>
<feature type="chain" id="PRO_5025689416" evidence="4">
    <location>
        <begin position="21"/>
        <end position="373"/>
    </location>
</feature>
<dbReference type="AlphaFoldDB" id="A0A6B2M1W6"/>
<keyword evidence="3" id="KW-0998">Cell outer membrane</keyword>
<keyword evidence="2" id="KW-0472">Membrane</keyword>